<dbReference type="Proteomes" id="UP000596427">
    <property type="component" value="Chromosome"/>
</dbReference>
<accession>A0A974PNU8</accession>
<dbReference type="EMBL" id="CP063362">
    <property type="protein sequence ID" value="QRG07032.1"/>
    <property type="molecule type" value="Genomic_DNA"/>
</dbReference>
<name>A0A974PNU8_9HYPH</name>
<feature type="domain" description="SsuA/THI5-like" evidence="4">
    <location>
        <begin position="45"/>
        <end position="266"/>
    </location>
</feature>
<dbReference type="PROSITE" id="PS51318">
    <property type="entry name" value="TAT"/>
    <property type="match status" value="1"/>
</dbReference>
<protein>
    <submittedName>
        <fullName evidence="5">ABC transporter substrate-binding protein</fullName>
    </submittedName>
</protein>
<comment type="similarity">
    <text evidence="2">Belongs to the bacterial solute-binding protein SsuA/TauA family.</text>
</comment>
<evidence type="ECO:0000313" key="5">
    <source>
        <dbReference type="EMBL" id="QRG07032.1"/>
    </source>
</evidence>
<dbReference type="KEGG" id="xdi:EZH22_00825"/>
<dbReference type="InterPro" id="IPR015168">
    <property type="entry name" value="SsuA/THI5"/>
</dbReference>
<dbReference type="AlphaFoldDB" id="A0A974PNU8"/>
<evidence type="ECO:0000256" key="1">
    <source>
        <dbReference type="ARBA" id="ARBA00004418"/>
    </source>
</evidence>
<evidence type="ECO:0000256" key="3">
    <source>
        <dbReference type="ARBA" id="ARBA00022729"/>
    </source>
</evidence>
<dbReference type="Pfam" id="PF09084">
    <property type="entry name" value="NMT1"/>
    <property type="match status" value="1"/>
</dbReference>
<evidence type="ECO:0000259" key="4">
    <source>
        <dbReference type="Pfam" id="PF09084"/>
    </source>
</evidence>
<dbReference type="GO" id="GO:0042918">
    <property type="term" value="P:alkanesulfonate transmembrane transport"/>
    <property type="evidence" value="ECO:0007669"/>
    <property type="project" value="TreeGrafter"/>
</dbReference>
<dbReference type="Gene3D" id="3.40.190.10">
    <property type="entry name" value="Periplasmic binding protein-like II"/>
    <property type="match status" value="2"/>
</dbReference>
<dbReference type="PANTHER" id="PTHR30024">
    <property type="entry name" value="ALIPHATIC SULFONATES-BINDING PROTEIN-RELATED"/>
    <property type="match status" value="1"/>
</dbReference>
<gene>
    <name evidence="5" type="ORF">EZH22_00825</name>
</gene>
<evidence type="ECO:0000313" key="6">
    <source>
        <dbReference type="Proteomes" id="UP000596427"/>
    </source>
</evidence>
<dbReference type="InterPro" id="IPR006311">
    <property type="entry name" value="TAT_signal"/>
</dbReference>
<keyword evidence="6" id="KW-1185">Reference proteome</keyword>
<sequence length="346" mass="36582">MANLNITRRGLLGAAAMGAGICLLPRNVLAAPHVTFGVASLDVSYAFIYAALKKGYFVEAGLDVEHLNSQSGPRTKQMLSAGQIFAAATGSSDSVALTMAGKPSVLVCSFERRPALANIVVSKAAYDAGVRSVKDLAGRKIGVTQPQSLTWLLGVAITEAAGLKGKVDFRPLGDFTTMLGAVKAGSVDGCIASFSMLDAAEAEGWGMPIFRAYDDADWNSAFKGDLPGVGVYVLKDTLEEKRAEVQKLVDGLVKGTDWVKAASPEEIAELVKTDFLPTTPLPALVSAAKKFKATWNFDNTYTPKAYADLMAVMGEGRMYPTADLAARAKFADLVDNSFVLKARGKA</sequence>
<dbReference type="SUPFAM" id="SSF53850">
    <property type="entry name" value="Periplasmic binding protein-like II"/>
    <property type="match status" value="1"/>
</dbReference>
<dbReference type="GO" id="GO:0042597">
    <property type="term" value="C:periplasmic space"/>
    <property type="evidence" value="ECO:0007669"/>
    <property type="project" value="UniProtKB-SubCell"/>
</dbReference>
<proteinExistence type="inferred from homology"/>
<evidence type="ECO:0000256" key="2">
    <source>
        <dbReference type="ARBA" id="ARBA00010742"/>
    </source>
</evidence>
<dbReference type="PANTHER" id="PTHR30024:SF47">
    <property type="entry name" value="TAURINE-BINDING PERIPLASMIC PROTEIN"/>
    <property type="match status" value="1"/>
</dbReference>
<dbReference type="RefSeq" id="WP_203193942.1">
    <property type="nucleotide sequence ID" value="NZ_CP063362.1"/>
</dbReference>
<keyword evidence="3" id="KW-0732">Signal</keyword>
<reference evidence="5 6" key="1">
    <citation type="submission" date="2020-10" db="EMBL/GenBank/DDBJ databases">
        <title>Degradation of 1,4-Dioxane by Xanthobacter sp. YN2, via a Novel Group-2 Soluble Di-Iron Monooxygenase.</title>
        <authorList>
            <person name="Ma F."/>
            <person name="Wang Y."/>
            <person name="Yang J."/>
            <person name="Guo H."/>
            <person name="Su D."/>
            <person name="Yu L."/>
        </authorList>
    </citation>
    <scope>NUCLEOTIDE SEQUENCE [LARGE SCALE GENOMIC DNA]</scope>
    <source>
        <strain evidence="5 6">YN2</strain>
    </source>
</reference>
<organism evidence="5 6">
    <name type="scientific">Xanthobacter dioxanivorans</name>
    <dbReference type="NCBI Taxonomy" id="2528964"/>
    <lineage>
        <taxon>Bacteria</taxon>
        <taxon>Pseudomonadati</taxon>
        <taxon>Pseudomonadota</taxon>
        <taxon>Alphaproteobacteria</taxon>
        <taxon>Hyphomicrobiales</taxon>
        <taxon>Xanthobacteraceae</taxon>
        <taxon>Xanthobacter</taxon>
    </lineage>
</organism>
<comment type="subcellular location">
    <subcellularLocation>
        <location evidence="1">Periplasm</location>
    </subcellularLocation>
</comment>